<evidence type="ECO:0000313" key="3">
    <source>
        <dbReference type="EMBL" id="KVH89945.1"/>
    </source>
</evidence>
<dbReference type="PANTHER" id="PTHR11477">
    <property type="entry name" value="TRANSCRIPTION FACTOR S-II ZINC FINGER DOMAIN-CONTAINING PROTEIN"/>
    <property type="match status" value="1"/>
</dbReference>
<reference evidence="3 4" key="1">
    <citation type="journal article" date="2016" name="Sci. Rep.">
        <title>The genome sequence of the outbreeding globe artichoke constructed de novo incorporating a phase-aware low-pass sequencing strategy of F1 progeny.</title>
        <authorList>
            <person name="Scaglione D."/>
            <person name="Reyes-Chin-Wo S."/>
            <person name="Acquadro A."/>
            <person name="Froenicke L."/>
            <person name="Portis E."/>
            <person name="Beitel C."/>
            <person name="Tirone M."/>
            <person name="Mauro R."/>
            <person name="Lo Monaco A."/>
            <person name="Mauromicale G."/>
            <person name="Faccioli P."/>
            <person name="Cattivelli L."/>
            <person name="Rieseberg L."/>
            <person name="Michelmore R."/>
            <person name="Lanteri S."/>
        </authorList>
    </citation>
    <scope>NUCLEOTIDE SEQUENCE [LARGE SCALE GENOMIC DNA]</scope>
    <source>
        <strain evidence="3">2C</strain>
    </source>
</reference>
<dbReference type="PROSITE" id="PS51321">
    <property type="entry name" value="TFIIS_CENTRAL"/>
    <property type="match status" value="1"/>
</dbReference>
<dbReference type="GO" id="GO:0006351">
    <property type="term" value="P:DNA-templated transcription"/>
    <property type="evidence" value="ECO:0007669"/>
    <property type="project" value="InterPro"/>
</dbReference>
<evidence type="ECO:0000313" key="4">
    <source>
        <dbReference type="Proteomes" id="UP000243975"/>
    </source>
</evidence>
<feature type="compositionally biased region" description="Polar residues" evidence="1">
    <location>
        <begin position="149"/>
        <end position="165"/>
    </location>
</feature>
<dbReference type="PANTHER" id="PTHR11477:SF20">
    <property type="entry name" value="SPOC DOMAIN _ TRANSCRIPTION ELONGATION FACTOR S-II PROTEIN"/>
    <property type="match status" value="1"/>
</dbReference>
<feature type="compositionally biased region" description="Polar residues" evidence="1">
    <location>
        <begin position="632"/>
        <end position="650"/>
    </location>
</feature>
<protein>
    <submittedName>
        <fullName evidence="3">SPOC domain protein</fullName>
    </submittedName>
</protein>
<feature type="compositionally biased region" description="Polar residues" evidence="1">
    <location>
        <begin position="180"/>
        <end position="197"/>
    </location>
</feature>
<sequence>MFSSLTSQPLSRPLQKMEPVSNQDLSLLNMQTGITAPMSTNPASHFVVPNQQNTASCLVSNVSETGNIMVSDKQLMPNQKAGEMGTMRSNVGLQTALLPSKRKAAAEPFPNNSLPQQTLAPNKRMVQMEAHVNSPRLSPLSAQNKKHVQLQSVPNSQGSLGSSNKRMMRNESMPGKTGSPRVQTSKSKTAPTEVSPKIQSESYEAVRMKMRETLAAALSVGSQNKEEGPNKEVASSIPMQSHVNSQSASVEADAAPGSHVELKETPDNKQEDRGSAAGETAPEMNIQNLDQTGKSDGQKPQYNYVMPDTDSSFGDTFFVKDELLQGNGLSWAWDMEVAELKEVQTDEKSNSVSMDVGRYGTEQSQGAEREKLDDMGMSGSGIEQVISSPQDLAFKIEAELFKLFGGVNKKYKEKGRSLMFNLKDRNNPELREKVLSGKISPERLCSMTPEELASKELSEWRMAKAEELDKMIVLPDSDVDMRRLVKKTHKGEYQVEVEQDDGVSVEVSVGSSSLTQFRPKKKKTDHISSAAEEVKEKVVAEGDKAASEKLDATSSVTVSTDGTDFMQELIVDEFKDEGFLPPIVSLDEFMESLNTEPPFENLPVDGKETKLPSVKDNSETGGETGNGKATPGITSANPVETGARTNDGSNVKTTEVLSSAKRNGTSAERKLLPGEYLWEGDLQLTLSSAVSVVGLFRSGEKTSTKEWPDSMEIKGRVRLDAFEKFLQELPMSRSRAVMVYYQVVLLFILITFDLLLGSPFMAIYSSQETVSTIVMANGIHYTNENYTTLFLLDHQLILEQSPILGKWSNYTFQLFVVHFVLKDASSDIHRASLSEAVDSYVAEERVGFGEPIPGVELYFCPPNKRITEMLSRLLSKDQTDITKPTDNGLIGVVVWRRPHPTMLPNSSSHHKHHRKHLSSRRQENINANTNSKSLTFGHGQPPRDSRLPPQPNDGGGGGDDDDDDIPPGFGPGVVARDEDDLPEFSFSKGSNSSGQTLPAQSVFGSRTVPSNPPPRPVAQMRQLIYEYGQTGTNPAGSGAGAGAGAANWNGNRGSGIENRPWRQDEDDDIPEWQPQLQNRQQPPVPDHGVQELSRVHLVNQIRPAMDQTVTPVMPIRPPVNPLQNSWVQPPLPHGLPPNTAVPGQYYGGQWRHDEPRGRGF</sequence>
<dbReference type="Pfam" id="PF07744">
    <property type="entry name" value="SPOC"/>
    <property type="match status" value="2"/>
</dbReference>
<evidence type="ECO:0000259" key="2">
    <source>
        <dbReference type="PROSITE" id="PS51321"/>
    </source>
</evidence>
<feature type="region of interest" description="Disordered" evidence="1">
    <location>
        <begin position="597"/>
        <end position="650"/>
    </location>
</feature>
<feature type="compositionally biased region" description="Polar residues" evidence="1">
    <location>
        <begin position="987"/>
        <end position="1009"/>
    </location>
</feature>
<feature type="compositionally biased region" description="Low complexity" evidence="1">
    <location>
        <begin position="1044"/>
        <end position="1055"/>
    </location>
</feature>
<dbReference type="AlphaFoldDB" id="A0A103XFT2"/>
<proteinExistence type="predicted"/>
<accession>A0A103XFT2</accession>
<feature type="domain" description="TFIIS central" evidence="2">
    <location>
        <begin position="364"/>
        <end position="480"/>
    </location>
</feature>
<dbReference type="Proteomes" id="UP000243975">
    <property type="component" value="Unassembled WGS sequence"/>
</dbReference>
<dbReference type="SMART" id="SM00510">
    <property type="entry name" value="TFS2M"/>
    <property type="match status" value="1"/>
</dbReference>
<evidence type="ECO:0000256" key="1">
    <source>
        <dbReference type="SAM" id="MobiDB-lite"/>
    </source>
</evidence>
<feature type="region of interest" description="Disordered" evidence="1">
    <location>
        <begin position="219"/>
        <end position="305"/>
    </location>
</feature>
<dbReference type="Pfam" id="PF07500">
    <property type="entry name" value="TFIIS_M"/>
    <property type="match status" value="1"/>
</dbReference>
<dbReference type="Gene3D" id="1.10.472.30">
    <property type="entry name" value="Transcription elongation factor S-II, central domain"/>
    <property type="match status" value="1"/>
</dbReference>
<dbReference type="CDD" id="cd21538">
    <property type="entry name" value="SPOC_TFIIS"/>
    <property type="match status" value="1"/>
</dbReference>
<name>A0A103XFT2_CYNCS</name>
<feature type="region of interest" description="Disordered" evidence="1">
    <location>
        <begin position="137"/>
        <end position="197"/>
    </location>
</feature>
<dbReference type="InterPro" id="IPR003618">
    <property type="entry name" value="TFIIS_cen_dom"/>
</dbReference>
<feature type="compositionally biased region" description="Polar residues" evidence="1">
    <location>
        <begin position="285"/>
        <end position="301"/>
    </location>
</feature>
<dbReference type="STRING" id="59895.A0A103XFT2"/>
<gene>
    <name evidence="3" type="ORF">Ccrd_008059</name>
</gene>
<dbReference type="InterPro" id="IPR036575">
    <property type="entry name" value="TFIIS_cen_dom_sf"/>
</dbReference>
<keyword evidence="4" id="KW-1185">Reference proteome</keyword>
<dbReference type="OMA" id="VHGVELY"/>
<feature type="compositionally biased region" description="Basic residues" evidence="1">
    <location>
        <begin position="908"/>
        <end position="919"/>
    </location>
</feature>
<dbReference type="EMBL" id="LEKV01005123">
    <property type="protein sequence ID" value="KVH89945.1"/>
    <property type="molecule type" value="Genomic_DNA"/>
</dbReference>
<feature type="region of interest" description="Disordered" evidence="1">
    <location>
        <begin position="1029"/>
        <end position="1069"/>
    </location>
</feature>
<organism evidence="3 4">
    <name type="scientific">Cynara cardunculus var. scolymus</name>
    <name type="common">Globe artichoke</name>
    <name type="synonym">Cynara scolymus</name>
    <dbReference type="NCBI Taxonomy" id="59895"/>
    <lineage>
        <taxon>Eukaryota</taxon>
        <taxon>Viridiplantae</taxon>
        <taxon>Streptophyta</taxon>
        <taxon>Embryophyta</taxon>
        <taxon>Tracheophyta</taxon>
        <taxon>Spermatophyta</taxon>
        <taxon>Magnoliopsida</taxon>
        <taxon>eudicotyledons</taxon>
        <taxon>Gunneridae</taxon>
        <taxon>Pentapetalae</taxon>
        <taxon>asterids</taxon>
        <taxon>campanulids</taxon>
        <taxon>Asterales</taxon>
        <taxon>Asteraceae</taxon>
        <taxon>Carduoideae</taxon>
        <taxon>Cardueae</taxon>
        <taxon>Carduinae</taxon>
        <taxon>Cynara</taxon>
    </lineage>
</organism>
<feature type="region of interest" description="Disordered" evidence="1">
    <location>
        <begin position="900"/>
        <end position="1016"/>
    </location>
</feature>
<dbReference type="InterPro" id="IPR012921">
    <property type="entry name" value="SPOC_C"/>
</dbReference>
<dbReference type="SUPFAM" id="SSF46942">
    <property type="entry name" value="Elongation factor TFIIS domain 2"/>
    <property type="match status" value="1"/>
</dbReference>
<dbReference type="Gramene" id="KVH89945">
    <property type="protein sequence ID" value="KVH89945"/>
    <property type="gene ID" value="Ccrd_008059"/>
</dbReference>
<comment type="caution">
    <text evidence="3">The sequence shown here is derived from an EMBL/GenBank/DDBJ whole genome shotgun (WGS) entry which is preliminary data.</text>
</comment>
<feature type="compositionally biased region" description="Basic and acidic residues" evidence="1">
    <location>
        <begin position="260"/>
        <end position="274"/>
    </location>
</feature>
<feature type="compositionally biased region" description="Polar residues" evidence="1">
    <location>
        <begin position="237"/>
        <end position="249"/>
    </location>
</feature>
<dbReference type="GO" id="GO:0005634">
    <property type="term" value="C:nucleus"/>
    <property type="evidence" value="ECO:0007669"/>
    <property type="project" value="TreeGrafter"/>
</dbReference>
<feature type="compositionally biased region" description="Polar residues" evidence="1">
    <location>
        <begin position="924"/>
        <end position="934"/>
    </location>
</feature>